<sequence>MIVSAQETKSIYDPKLDGMAQIKSAVDIAKKQHKNILLQIGGNWCTWCLAFNKLVTTNTTLDSILKADYVVEHINYSKENKNAAVMESLGFPNRFGFPVFVILDENGNRIHTQNSAYLEAADGKVSHDVNKVKEFLEAWSPKVLDPKVYREQLK</sequence>
<evidence type="ECO:0000313" key="1">
    <source>
        <dbReference type="EMBL" id="PZP48645.1"/>
    </source>
</evidence>
<dbReference type="Proteomes" id="UP000249645">
    <property type="component" value="Unassembled WGS sequence"/>
</dbReference>
<evidence type="ECO:0000313" key="2">
    <source>
        <dbReference type="Proteomes" id="UP000249645"/>
    </source>
</evidence>
<dbReference type="Pfam" id="PF13899">
    <property type="entry name" value="Thioredoxin_7"/>
    <property type="match status" value="1"/>
</dbReference>
<gene>
    <name evidence="1" type="ORF">DI598_09755</name>
</gene>
<dbReference type="EMBL" id="QFOI01000155">
    <property type="protein sequence ID" value="PZP48645.1"/>
    <property type="molecule type" value="Genomic_DNA"/>
</dbReference>
<organism evidence="1 2">
    <name type="scientific">Pseudopedobacter saltans</name>
    <dbReference type="NCBI Taxonomy" id="151895"/>
    <lineage>
        <taxon>Bacteria</taxon>
        <taxon>Pseudomonadati</taxon>
        <taxon>Bacteroidota</taxon>
        <taxon>Sphingobacteriia</taxon>
        <taxon>Sphingobacteriales</taxon>
        <taxon>Sphingobacteriaceae</taxon>
        <taxon>Pseudopedobacter</taxon>
    </lineage>
</organism>
<protein>
    <submittedName>
        <fullName evidence="1">Thioredoxin family protein</fullName>
    </submittedName>
</protein>
<reference evidence="1 2" key="1">
    <citation type="submission" date="2017-11" db="EMBL/GenBank/DDBJ databases">
        <title>Infants hospitalized years apart are colonized by the same room-sourced microbial strains.</title>
        <authorList>
            <person name="Brooks B."/>
            <person name="Olm M.R."/>
            <person name="Firek B.A."/>
            <person name="Baker R."/>
            <person name="Thomas B.C."/>
            <person name="Morowitz M.J."/>
            <person name="Banfield J.F."/>
        </authorList>
    </citation>
    <scope>NUCLEOTIDE SEQUENCE [LARGE SCALE GENOMIC DNA]</scope>
    <source>
        <strain evidence="1">S2_009_000_R2_76</strain>
    </source>
</reference>
<dbReference type="AlphaFoldDB" id="A0A2W5EXE1"/>
<proteinExistence type="predicted"/>
<name>A0A2W5EXE1_9SPHI</name>
<dbReference type="Gene3D" id="3.40.30.10">
    <property type="entry name" value="Glutaredoxin"/>
    <property type="match status" value="1"/>
</dbReference>
<comment type="caution">
    <text evidence="1">The sequence shown here is derived from an EMBL/GenBank/DDBJ whole genome shotgun (WGS) entry which is preliminary data.</text>
</comment>
<dbReference type="SUPFAM" id="SSF52833">
    <property type="entry name" value="Thioredoxin-like"/>
    <property type="match status" value="1"/>
</dbReference>
<accession>A0A2W5EXE1</accession>
<dbReference type="InterPro" id="IPR036249">
    <property type="entry name" value="Thioredoxin-like_sf"/>
</dbReference>